<comment type="caution">
    <text evidence="2">The sequence shown here is derived from an EMBL/GenBank/DDBJ whole genome shotgun (WGS) entry which is preliminary data.</text>
</comment>
<dbReference type="Proteomes" id="UP000295097">
    <property type="component" value="Unassembled WGS sequence"/>
</dbReference>
<proteinExistence type="predicted"/>
<dbReference type="RefSeq" id="WP_132309967.1">
    <property type="nucleotide sequence ID" value="NZ_SMAR01000007.1"/>
</dbReference>
<reference evidence="2 3" key="1">
    <citation type="submission" date="2019-03" db="EMBL/GenBank/DDBJ databases">
        <title>Freshwater and sediment microbial communities from various areas in North America, analyzing microbe dynamics in response to fracking.</title>
        <authorList>
            <person name="Lamendella R."/>
        </authorList>
    </citation>
    <scope>NUCLEOTIDE SEQUENCE [LARGE SCALE GENOMIC DNA]</scope>
    <source>
        <strain evidence="2 3">175.2</strain>
    </source>
</reference>
<evidence type="ECO:0000313" key="2">
    <source>
        <dbReference type="EMBL" id="TCT41180.1"/>
    </source>
</evidence>
<name>A0A4R3NTQ6_9HYPH</name>
<gene>
    <name evidence="2" type="ORF">EDC90_1007157</name>
</gene>
<evidence type="ECO:0000313" key="3">
    <source>
        <dbReference type="Proteomes" id="UP000295097"/>
    </source>
</evidence>
<organism evidence="2 3">
    <name type="scientific">Martelella mediterranea</name>
    <dbReference type="NCBI Taxonomy" id="293089"/>
    <lineage>
        <taxon>Bacteria</taxon>
        <taxon>Pseudomonadati</taxon>
        <taxon>Pseudomonadota</taxon>
        <taxon>Alphaproteobacteria</taxon>
        <taxon>Hyphomicrobiales</taxon>
        <taxon>Aurantimonadaceae</taxon>
        <taxon>Martelella</taxon>
    </lineage>
</organism>
<protein>
    <submittedName>
        <fullName evidence="2">Uncharacterized protein</fullName>
    </submittedName>
</protein>
<keyword evidence="3" id="KW-1185">Reference proteome</keyword>
<feature type="region of interest" description="Disordered" evidence="1">
    <location>
        <begin position="51"/>
        <end position="79"/>
    </location>
</feature>
<dbReference type="AlphaFoldDB" id="A0A4R3NTQ6"/>
<dbReference type="OrthoDB" id="7916811at2"/>
<evidence type="ECO:0000256" key="1">
    <source>
        <dbReference type="SAM" id="MobiDB-lite"/>
    </source>
</evidence>
<sequence>MNIQPSQYLSGVRDEMKRFVRMQKRPSVNELEGMVTRMNTGIALTEELEAENRLPTKTRTNRPKLFLISNHDNNGGDAA</sequence>
<accession>A0A4R3NTQ6</accession>
<dbReference type="EMBL" id="SMAR01000007">
    <property type="protein sequence ID" value="TCT41180.1"/>
    <property type="molecule type" value="Genomic_DNA"/>
</dbReference>